<dbReference type="RefSeq" id="WP_277860145.1">
    <property type="nucleotide sequence ID" value="NZ_JARRAG010000001.1"/>
</dbReference>
<dbReference type="SMART" id="SM01234">
    <property type="entry name" value="Haemolytic"/>
    <property type="match status" value="1"/>
</dbReference>
<name>A0ABT6F8G1_9BACT</name>
<keyword evidence="1" id="KW-0472">Membrane</keyword>
<dbReference type="NCBIfam" id="TIGR00278">
    <property type="entry name" value="membrane protein insertion efficiency factor YidD"/>
    <property type="match status" value="1"/>
</dbReference>
<gene>
    <name evidence="2" type="primary">yidD</name>
    <name evidence="2" type="ORF">PZE19_08445</name>
</gene>
<accession>A0ABT6F8G1</accession>
<dbReference type="EMBL" id="JARRAG010000001">
    <property type="protein sequence ID" value="MDG3003797.1"/>
    <property type="molecule type" value="Genomic_DNA"/>
</dbReference>
<evidence type="ECO:0000256" key="1">
    <source>
        <dbReference type="HAMAP-Rule" id="MF_00386"/>
    </source>
</evidence>
<keyword evidence="1" id="KW-1003">Cell membrane</keyword>
<keyword evidence="3" id="KW-1185">Reference proteome</keyword>
<protein>
    <recommendedName>
        <fullName evidence="1">Putative membrane protein insertion efficiency factor</fullName>
    </recommendedName>
</protein>
<comment type="function">
    <text evidence="1">Could be involved in insertion of integral membrane proteins into the membrane.</text>
</comment>
<comment type="similarity">
    <text evidence="1">Belongs to the UPF0161 family.</text>
</comment>
<dbReference type="HAMAP" id="MF_00386">
    <property type="entry name" value="UPF0161_YidD"/>
    <property type="match status" value="1"/>
</dbReference>
<dbReference type="PANTHER" id="PTHR33383">
    <property type="entry name" value="MEMBRANE PROTEIN INSERTION EFFICIENCY FACTOR-RELATED"/>
    <property type="match status" value="1"/>
</dbReference>
<dbReference type="Proteomes" id="UP001216907">
    <property type="component" value="Unassembled WGS sequence"/>
</dbReference>
<evidence type="ECO:0000313" key="2">
    <source>
        <dbReference type="EMBL" id="MDG3003797.1"/>
    </source>
</evidence>
<evidence type="ECO:0000313" key="3">
    <source>
        <dbReference type="Proteomes" id="UP001216907"/>
    </source>
</evidence>
<organism evidence="2 3">
    <name type="scientific">Paludisphaera mucosa</name>
    <dbReference type="NCBI Taxonomy" id="3030827"/>
    <lineage>
        <taxon>Bacteria</taxon>
        <taxon>Pseudomonadati</taxon>
        <taxon>Planctomycetota</taxon>
        <taxon>Planctomycetia</taxon>
        <taxon>Isosphaerales</taxon>
        <taxon>Isosphaeraceae</taxon>
        <taxon>Paludisphaera</taxon>
    </lineage>
</organism>
<proteinExistence type="inferred from homology"/>
<dbReference type="InterPro" id="IPR002696">
    <property type="entry name" value="Membr_insert_effic_factor_YidD"/>
</dbReference>
<comment type="caution">
    <text evidence="2">The sequence shown here is derived from an EMBL/GenBank/DDBJ whole genome shotgun (WGS) entry which is preliminary data.</text>
</comment>
<dbReference type="Pfam" id="PF01809">
    <property type="entry name" value="YidD"/>
    <property type="match status" value="1"/>
</dbReference>
<comment type="subcellular location">
    <subcellularLocation>
        <location evidence="1">Cell membrane</location>
        <topology evidence="1">Peripheral membrane protein</topology>
        <orientation evidence="1">Cytoplasmic side</orientation>
    </subcellularLocation>
</comment>
<reference evidence="2 3" key="1">
    <citation type="submission" date="2023-03" db="EMBL/GenBank/DDBJ databases">
        <title>Paludisphaera mucosa sp. nov. a novel planctomycete from northern fen.</title>
        <authorList>
            <person name="Ivanova A."/>
        </authorList>
    </citation>
    <scope>NUCLEOTIDE SEQUENCE [LARGE SCALE GENOMIC DNA]</scope>
    <source>
        <strain evidence="2 3">Pla2</strain>
    </source>
</reference>
<dbReference type="PANTHER" id="PTHR33383:SF1">
    <property type="entry name" value="MEMBRANE PROTEIN INSERTION EFFICIENCY FACTOR-RELATED"/>
    <property type="match status" value="1"/>
</dbReference>
<sequence length="86" mass="9337">MTGAAGLAGRVLAFPGRLAVGLIVACIRVYQVTISPLFGNACRFHPSCSRYMIESLRKYGLVVGVARGVRRVLRCHPWHPGGYDPP</sequence>